<dbReference type="GO" id="GO:0016787">
    <property type="term" value="F:hydrolase activity"/>
    <property type="evidence" value="ECO:0007669"/>
    <property type="project" value="UniProtKB-KW"/>
</dbReference>
<reference evidence="6" key="1">
    <citation type="submission" date="2011-04" db="EMBL/GenBank/DDBJ databases">
        <title>Evolution of plant cell wall degrading machinery underlies the functional diversity of forest fungi.</title>
        <authorList>
            <consortium name="US DOE Joint Genome Institute (JGI-PGF)"/>
            <person name="Eastwood D.C."/>
            <person name="Floudas D."/>
            <person name="Binder M."/>
            <person name="Majcherczyk A."/>
            <person name="Schneider P."/>
            <person name="Aerts A."/>
            <person name="Asiegbu F.O."/>
            <person name="Baker S.E."/>
            <person name="Barry K."/>
            <person name="Bendiksby M."/>
            <person name="Blumentritt M."/>
            <person name="Coutinho P.M."/>
            <person name="Cullen D."/>
            <person name="Cullen D."/>
            <person name="Gathman A."/>
            <person name="Goodell B."/>
            <person name="Henrissat B."/>
            <person name="Ihrmark K."/>
            <person name="Kauserud H."/>
            <person name="Kohler A."/>
            <person name="LaButti K."/>
            <person name="Lapidus A."/>
            <person name="Lavin J.L."/>
            <person name="Lee Y.-H."/>
            <person name="Lindquist E."/>
            <person name="Lilly W."/>
            <person name="Lucas S."/>
            <person name="Morin E."/>
            <person name="Murat C."/>
            <person name="Oguiza J.A."/>
            <person name="Park J."/>
            <person name="Pisabarro A.G."/>
            <person name="Riley R."/>
            <person name="Rosling A."/>
            <person name="Salamov A."/>
            <person name="Schmidt O."/>
            <person name="Schmutz J."/>
            <person name="Skrede I."/>
            <person name="Stenlid J."/>
            <person name="Wiebenga A."/>
            <person name="Xie X."/>
            <person name="Kues U."/>
            <person name="Hibbett D.S."/>
            <person name="Hoffmeister D."/>
            <person name="Hogberg N."/>
            <person name="Martin F."/>
            <person name="Grigoriev I.V."/>
            <person name="Watkinson S.C."/>
        </authorList>
    </citation>
    <scope>NUCLEOTIDE SEQUENCE</scope>
    <source>
        <strain evidence="6">S7.9</strain>
    </source>
</reference>
<dbReference type="Pfam" id="PF12972">
    <property type="entry name" value="NAGLU_C"/>
    <property type="match status" value="1"/>
</dbReference>
<accession>F8NU87</accession>
<proteinExistence type="predicted"/>
<feature type="chain" id="PRO_5003381641" evidence="2">
    <location>
        <begin position="23"/>
        <end position="761"/>
    </location>
</feature>
<gene>
    <name evidence="6" type="ORF">SERLADRAFT_360995</name>
</gene>
<evidence type="ECO:0000259" key="5">
    <source>
        <dbReference type="Pfam" id="PF12972"/>
    </source>
</evidence>
<dbReference type="PANTHER" id="PTHR12872:SF1">
    <property type="entry name" value="ALPHA-N-ACETYLGLUCOSAMINIDASE"/>
    <property type="match status" value="1"/>
</dbReference>
<evidence type="ECO:0000256" key="1">
    <source>
        <dbReference type="ARBA" id="ARBA00022801"/>
    </source>
</evidence>
<dbReference type="Proteomes" id="UP000008064">
    <property type="component" value="Unassembled WGS sequence"/>
</dbReference>
<dbReference type="EMBL" id="GL945433">
    <property type="protein sequence ID" value="EGO25161.1"/>
    <property type="molecule type" value="Genomic_DNA"/>
</dbReference>
<dbReference type="KEGG" id="sla:SERLADRAFT_360995"/>
<feature type="domain" description="Alpha-N-acetylglucosaminidase tim-barrel" evidence="3">
    <location>
        <begin position="132"/>
        <end position="469"/>
    </location>
</feature>
<dbReference type="Gene3D" id="1.20.120.670">
    <property type="entry name" value="N-acetyl-b-d-glucoasminidase"/>
    <property type="match status" value="1"/>
</dbReference>
<dbReference type="InterPro" id="IPR029018">
    <property type="entry name" value="Hex-like_dom2"/>
</dbReference>
<evidence type="ECO:0000259" key="4">
    <source>
        <dbReference type="Pfam" id="PF12971"/>
    </source>
</evidence>
<dbReference type="OrthoDB" id="64736at2759"/>
<dbReference type="Pfam" id="PF05089">
    <property type="entry name" value="NAGLU"/>
    <property type="match status" value="1"/>
</dbReference>
<dbReference type="InterPro" id="IPR007781">
    <property type="entry name" value="NAGLU"/>
</dbReference>
<dbReference type="HOGENOM" id="CLU_011988_2_1_1"/>
<evidence type="ECO:0000259" key="3">
    <source>
        <dbReference type="Pfam" id="PF05089"/>
    </source>
</evidence>
<dbReference type="RefSeq" id="XP_007317283.1">
    <property type="nucleotide sequence ID" value="XM_007317221.1"/>
</dbReference>
<sequence>MMLFGFVGLAVAVVANVAGAAAASSQLEGLYSLVKRQIPAHAGAFTFELSAANTTNATDTFTLSDIGKNATGNATILIECSTISACARGLYTYVTEFGGVDIWWTGSRLNELPSQLPEIGEPVTRTSLVPYRYHFNTVTFSYTASFYDFDDWSFLLDWLALRGVNLPLAWVGNEYVLVQVFREAGLTDADIATFLSGPAFQAWNRFGNIQGSWGGDLPEQWINDQFVLQKQILARMVELGMTPVLPSFTGFVPRAMHTLYPNASIVNGSQWSTFTIQHTNDSFLEPFDPLFSTLQTSFMTKYAAAYGNVSHIYTLDQYNEMMPYSGNTSYLSSISSATFASLRATDPEAVWMMQGWLFYIYASFWTDERVEAYLGGVPGNDSMIILDLFSEAYPQWQRLNSYFGKQWIWCELHDFGGNMGFEGNFENVTTQPVKALATPGNTMVGMGLTMEGQEGNEIMYDVLFDQAWSPTPINRTSYVSAWTSRRYNVPNLPTAATEAWEILASTVYNNQDPLLQATIKSIFELEPAINGLVNLTVLQGIPTGLFYDTNTTIVPALQSLLQARQESSALDEVPEFQYDVVYIIRQLLANRFIDLYTSLVDTYNSTTSSSSDVSTAGAPLITLLKDVDSVLLTDTHFLLSNWISAARNWAHDNSTYAAYLEYNARNQITLWGPRGEVHDYASKQWGGLVGTYYVQRWEEFVSYLSGSKANGTAYNGTAVADVMFNIGLAWDNETWGQAANETWGTVGNTWDVVQQLVDKYI</sequence>
<dbReference type="InterPro" id="IPR024732">
    <property type="entry name" value="NAGLU_C"/>
</dbReference>
<organism>
    <name type="scientific">Serpula lacrymans var. lacrymans (strain S7.9)</name>
    <name type="common">Dry rot fungus</name>
    <dbReference type="NCBI Taxonomy" id="578457"/>
    <lineage>
        <taxon>Eukaryota</taxon>
        <taxon>Fungi</taxon>
        <taxon>Dikarya</taxon>
        <taxon>Basidiomycota</taxon>
        <taxon>Agaricomycotina</taxon>
        <taxon>Agaricomycetes</taxon>
        <taxon>Agaricomycetidae</taxon>
        <taxon>Boletales</taxon>
        <taxon>Coniophorineae</taxon>
        <taxon>Serpulaceae</taxon>
        <taxon>Serpula</taxon>
    </lineage>
</organism>
<dbReference type="Gene3D" id="3.20.20.80">
    <property type="entry name" value="Glycosidases"/>
    <property type="match status" value="1"/>
</dbReference>
<feature type="domain" description="Alpha-N-acetylglucosaminidase N-terminal" evidence="4">
    <location>
        <begin position="29"/>
        <end position="117"/>
    </location>
</feature>
<dbReference type="InterPro" id="IPR024733">
    <property type="entry name" value="NAGLU_tim-barrel"/>
</dbReference>
<keyword evidence="2" id="KW-0732">Signal</keyword>
<dbReference type="InterPro" id="IPR024240">
    <property type="entry name" value="NAGLU_N"/>
</dbReference>
<feature type="signal peptide" evidence="2">
    <location>
        <begin position="1"/>
        <end position="22"/>
    </location>
</feature>
<keyword evidence="1 6" id="KW-0378">Hydrolase</keyword>
<dbReference type="Pfam" id="PF12971">
    <property type="entry name" value="NAGLU_N"/>
    <property type="match status" value="1"/>
</dbReference>
<evidence type="ECO:0000256" key="2">
    <source>
        <dbReference type="SAM" id="SignalP"/>
    </source>
</evidence>
<dbReference type="GeneID" id="18809814"/>
<dbReference type="PANTHER" id="PTHR12872">
    <property type="entry name" value="ALPHA-N-ACETYLGLUCOSAMINIDASE"/>
    <property type="match status" value="1"/>
</dbReference>
<evidence type="ECO:0000313" key="6">
    <source>
        <dbReference type="EMBL" id="EGO25161.1"/>
    </source>
</evidence>
<name>F8NU87_SERL9</name>
<dbReference type="Gene3D" id="3.30.379.10">
    <property type="entry name" value="Chitobiase/beta-hexosaminidase domain 2-like"/>
    <property type="match status" value="1"/>
</dbReference>
<feature type="domain" description="Alpha-N-acetylglucosaminidase C-terminal" evidence="5">
    <location>
        <begin position="478"/>
        <end position="759"/>
    </location>
</feature>
<protein>
    <submittedName>
        <fullName evidence="6">Glycoside hydrolase family 89 protein</fullName>
    </submittedName>
</protein>
<dbReference type="AlphaFoldDB" id="F8NU87"/>